<organism evidence="3 5">
    <name type="scientific">Punica granatum</name>
    <name type="common">Pomegranate</name>
    <dbReference type="NCBI Taxonomy" id="22663"/>
    <lineage>
        <taxon>Eukaryota</taxon>
        <taxon>Viridiplantae</taxon>
        <taxon>Streptophyta</taxon>
        <taxon>Embryophyta</taxon>
        <taxon>Tracheophyta</taxon>
        <taxon>Spermatophyta</taxon>
        <taxon>Magnoliopsida</taxon>
        <taxon>eudicotyledons</taxon>
        <taxon>Gunneridae</taxon>
        <taxon>Pentapetalae</taxon>
        <taxon>rosids</taxon>
        <taxon>malvids</taxon>
        <taxon>Myrtales</taxon>
        <taxon>Lythraceae</taxon>
        <taxon>Punica</taxon>
    </lineage>
</organism>
<dbReference type="AlphaFoldDB" id="A0A218X827"/>
<dbReference type="PANTHER" id="PTHR11926">
    <property type="entry name" value="GLUCOSYL/GLUCURONOSYL TRANSFERASES"/>
    <property type="match status" value="1"/>
</dbReference>
<accession>A0A218X827</accession>
<keyword evidence="6" id="KW-1185">Reference proteome</keyword>
<evidence type="ECO:0000313" key="4">
    <source>
        <dbReference type="EMBL" id="PKI35157.1"/>
    </source>
</evidence>
<dbReference type="EMBL" id="MTKT01002214">
    <property type="protein sequence ID" value="OWM80860.1"/>
    <property type="molecule type" value="Genomic_DNA"/>
</dbReference>
<dbReference type="EMBL" id="PGOL01005439">
    <property type="protein sequence ID" value="PKI35157.1"/>
    <property type="molecule type" value="Genomic_DNA"/>
</dbReference>
<protein>
    <recommendedName>
        <fullName evidence="7">UDP-glycosyltransferase 87A1-like</fullName>
    </recommendedName>
</protein>
<evidence type="ECO:0008006" key="7">
    <source>
        <dbReference type="Google" id="ProtNLM"/>
    </source>
</evidence>
<gene>
    <name evidence="3" type="ORF">CDL15_Pgr006891</name>
    <name evidence="4" type="ORF">CRG98_044432</name>
</gene>
<dbReference type="GO" id="GO:0080043">
    <property type="term" value="F:quercetin 3-O-glucosyltransferase activity"/>
    <property type="evidence" value="ECO:0007669"/>
    <property type="project" value="TreeGrafter"/>
</dbReference>
<evidence type="ECO:0000313" key="5">
    <source>
        <dbReference type="Proteomes" id="UP000197138"/>
    </source>
</evidence>
<comment type="caution">
    <text evidence="3">The sequence shown here is derived from an EMBL/GenBank/DDBJ whole genome shotgun (WGS) entry which is preliminary data.</text>
</comment>
<reference evidence="5" key="1">
    <citation type="journal article" date="2017" name="Plant J.">
        <title>The pomegranate (Punica granatum L.) genome and the genomics of punicalagin biosynthesis.</title>
        <authorList>
            <person name="Qin G."/>
            <person name="Xu C."/>
            <person name="Ming R."/>
            <person name="Tang H."/>
            <person name="Guyot R."/>
            <person name="Kramer E.M."/>
            <person name="Hu Y."/>
            <person name="Yi X."/>
            <person name="Qi Y."/>
            <person name="Xu X."/>
            <person name="Gao Z."/>
            <person name="Pan H."/>
            <person name="Jian J."/>
            <person name="Tian Y."/>
            <person name="Yue Z."/>
            <person name="Xu Y."/>
        </authorList>
    </citation>
    <scope>NUCLEOTIDE SEQUENCE [LARGE SCALE GENOMIC DNA]</scope>
    <source>
        <strain evidence="5">cv. Dabenzi</strain>
    </source>
</reference>
<dbReference type="PANTHER" id="PTHR11926:SF1395">
    <property type="entry name" value="GLYCOSYLTRANSFERASE"/>
    <property type="match status" value="1"/>
</dbReference>
<dbReference type="GO" id="GO:0080044">
    <property type="term" value="F:quercetin 7-O-glucosyltransferase activity"/>
    <property type="evidence" value="ECO:0007669"/>
    <property type="project" value="TreeGrafter"/>
</dbReference>
<evidence type="ECO:0000256" key="1">
    <source>
        <dbReference type="ARBA" id="ARBA00009995"/>
    </source>
</evidence>
<sequence length="118" mass="13152">MEAGTCHLLAIPYPGRGHINPMINLCKTLASKVPSILVTFVVTEEWLGFIRDEPKPSNIVFDTIPNVIPSERVRATNMPAFIEAMATRMAAPFEELLDRLLIPQPSSWPTLTCFGWSN</sequence>
<comment type="similarity">
    <text evidence="1">Belongs to the UDP-glycosyltransferase family.</text>
</comment>
<dbReference type="Proteomes" id="UP000233551">
    <property type="component" value="Unassembled WGS sequence"/>
</dbReference>
<evidence type="ECO:0000313" key="3">
    <source>
        <dbReference type="EMBL" id="OWM80860.1"/>
    </source>
</evidence>
<proteinExistence type="inferred from homology"/>
<keyword evidence="2" id="KW-0328">Glycosyltransferase</keyword>
<reference evidence="3" key="2">
    <citation type="submission" date="2017-06" db="EMBL/GenBank/DDBJ databases">
        <title>The pomegranate genome and the genomics of punicalagin biosynthesis.</title>
        <authorList>
            <person name="Xu C."/>
        </authorList>
    </citation>
    <scope>NUCLEOTIDE SEQUENCE [LARGE SCALE GENOMIC DNA]</scope>
    <source>
        <tissue evidence="3">Fresh leaf</tissue>
    </source>
</reference>
<name>A0A218X827_PUNGR</name>
<dbReference type="STRING" id="22663.A0A218X827"/>
<dbReference type="Gene3D" id="3.40.50.2000">
    <property type="entry name" value="Glycogen Phosphorylase B"/>
    <property type="match status" value="1"/>
</dbReference>
<reference evidence="4 6" key="3">
    <citation type="submission" date="2017-11" db="EMBL/GenBank/DDBJ databases">
        <title>De-novo sequencing of pomegranate (Punica granatum L.) genome.</title>
        <authorList>
            <person name="Akparov Z."/>
            <person name="Amiraslanov A."/>
            <person name="Hajiyeva S."/>
            <person name="Abbasov M."/>
            <person name="Kaur K."/>
            <person name="Hamwieh A."/>
            <person name="Solovyev V."/>
            <person name="Salamov A."/>
            <person name="Braich B."/>
            <person name="Kosarev P."/>
            <person name="Mahmoud A."/>
            <person name="Hajiyev E."/>
            <person name="Babayeva S."/>
            <person name="Izzatullayeva V."/>
            <person name="Mammadov A."/>
            <person name="Mammadov A."/>
            <person name="Sharifova S."/>
            <person name="Ojaghi J."/>
            <person name="Eynullazada K."/>
            <person name="Bayramov B."/>
            <person name="Abdulazimova A."/>
            <person name="Shahmuradov I."/>
        </authorList>
    </citation>
    <scope>NUCLEOTIDE SEQUENCE [LARGE SCALE GENOMIC DNA]</scope>
    <source>
        <strain evidence="4">AG2017</strain>
        <strain evidence="6">cv. AG2017</strain>
        <tissue evidence="4">Leaf</tissue>
    </source>
</reference>
<dbReference type="Proteomes" id="UP000197138">
    <property type="component" value="Unassembled WGS sequence"/>
</dbReference>
<evidence type="ECO:0000313" key="6">
    <source>
        <dbReference type="Proteomes" id="UP000233551"/>
    </source>
</evidence>
<evidence type="ECO:0000256" key="2">
    <source>
        <dbReference type="ARBA" id="ARBA00022676"/>
    </source>
</evidence>
<dbReference type="SUPFAM" id="SSF53756">
    <property type="entry name" value="UDP-Glycosyltransferase/glycogen phosphorylase"/>
    <property type="match status" value="1"/>
</dbReference>
<keyword evidence="2" id="KW-0808">Transferase</keyword>